<sequence>MDYDVIIVGGGLGGLISSIQLAEKDYKVLLIEKYAYPFNKVCGEYVSNEVRPFLEHLGLDLEHLGCTNINKFKLTSTKGKSLETNLKMGGFGISRYTLDYELYNIAQKSGVTFLLNTSVDDIQKINEKFFVETNTNQTFETNLVIGSYGKRGKLDKSLFRQFPEQKQSFVGVKYHIKYDFPKDLIALHNFNGGYCGISAIEDDKYCLCYLSERKNVKQSGGIHEMELEFMCQNPFLFDIFQNAEFLFARPLVINEIIFTPKSAVHKNILMVGDTAGLITPLAGNGMSIAIRAGVIASDIINDFLRKKISRAEMEETYTNQWDKNFRNRLWRGRQLQKLFGDEFNSNLAISTLKKVPFLLNPIIRATHGKTL</sequence>
<dbReference type="EMBL" id="BMKK01000002">
    <property type="protein sequence ID" value="GGD50131.1"/>
    <property type="molecule type" value="Genomic_DNA"/>
</dbReference>
<comment type="caution">
    <text evidence="2">The sequence shown here is derived from an EMBL/GenBank/DDBJ whole genome shotgun (WGS) entry which is preliminary data.</text>
</comment>
<dbReference type="SUPFAM" id="SSF51905">
    <property type="entry name" value="FAD/NAD(P)-binding domain"/>
    <property type="match status" value="1"/>
</dbReference>
<dbReference type="Gene3D" id="3.50.50.60">
    <property type="entry name" value="FAD/NAD(P)-binding domain"/>
    <property type="match status" value="1"/>
</dbReference>
<organism evidence="2 3">
    <name type="scientific">Emticicia aquatilis</name>
    <dbReference type="NCBI Taxonomy" id="1537369"/>
    <lineage>
        <taxon>Bacteria</taxon>
        <taxon>Pseudomonadati</taxon>
        <taxon>Bacteroidota</taxon>
        <taxon>Cytophagia</taxon>
        <taxon>Cytophagales</taxon>
        <taxon>Leadbetterellaceae</taxon>
        <taxon>Emticicia</taxon>
    </lineage>
</organism>
<dbReference type="GO" id="GO:0071949">
    <property type="term" value="F:FAD binding"/>
    <property type="evidence" value="ECO:0007669"/>
    <property type="project" value="InterPro"/>
</dbReference>
<dbReference type="InterPro" id="IPR050407">
    <property type="entry name" value="Geranylgeranyl_reductase"/>
</dbReference>
<dbReference type="PRINTS" id="PR00420">
    <property type="entry name" value="RNGMNOXGNASE"/>
</dbReference>
<accession>A0A916YKX7</accession>
<dbReference type="AlphaFoldDB" id="A0A916YKX7"/>
<proteinExistence type="predicted"/>
<dbReference type="Proteomes" id="UP000609064">
    <property type="component" value="Unassembled WGS sequence"/>
</dbReference>
<dbReference type="RefSeq" id="WP_188765215.1">
    <property type="nucleotide sequence ID" value="NZ_BMKK01000002.1"/>
</dbReference>
<name>A0A916YKX7_9BACT</name>
<reference evidence="2" key="1">
    <citation type="journal article" date="2014" name="Int. J. Syst. Evol. Microbiol.">
        <title>Complete genome sequence of Corynebacterium casei LMG S-19264T (=DSM 44701T), isolated from a smear-ripened cheese.</title>
        <authorList>
            <consortium name="US DOE Joint Genome Institute (JGI-PGF)"/>
            <person name="Walter F."/>
            <person name="Albersmeier A."/>
            <person name="Kalinowski J."/>
            <person name="Ruckert C."/>
        </authorList>
    </citation>
    <scope>NUCLEOTIDE SEQUENCE</scope>
    <source>
        <strain evidence="2">CGMCC 1.15958</strain>
    </source>
</reference>
<protein>
    <recommendedName>
        <fullName evidence="1">FAD-binding domain-containing protein</fullName>
    </recommendedName>
</protein>
<gene>
    <name evidence="2" type="ORF">GCM10011514_12930</name>
</gene>
<dbReference type="Pfam" id="PF01494">
    <property type="entry name" value="FAD_binding_3"/>
    <property type="match status" value="1"/>
</dbReference>
<evidence type="ECO:0000259" key="1">
    <source>
        <dbReference type="Pfam" id="PF01494"/>
    </source>
</evidence>
<keyword evidence="3" id="KW-1185">Reference proteome</keyword>
<dbReference type="PANTHER" id="PTHR42685:SF22">
    <property type="entry name" value="CONDITIONED MEDIUM FACTOR RECEPTOR 1"/>
    <property type="match status" value="1"/>
</dbReference>
<dbReference type="InterPro" id="IPR002938">
    <property type="entry name" value="FAD-bd"/>
</dbReference>
<evidence type="ECO:0000313" key="2">
    <source>
        <dbReference type="EMBL" id="GGD50131.1"/>
    </source>
</evidence>
<reference evidence="2" key="2">
    <citation type="submission" date="2020-09" db="EMBL/GenBank/DDBJ databases">
        <authorList>
            <person name="Sun Q."/>
            <person name="Zhou Y."/>
        </authorList>
    </citation>
    <scope>NUCLEOTIDE SEQUENCE</scope>
    <source>
        <strain evidence="2">CGMCC 1.15958</strain>
    </source>
</reference>
<feature type="domain" description="FAD-binding" evidence="1">
    <location>
        <begin position="2"/>
        <end position="297"/>
    </location>
</feature>
<dbReference type="PANTHER" id="PTHR42685">
    <property type="entry name" value="GERANYLGERANYL DIPHOSPHATE REDUCTASE"/>
    <property type="match status" value="1"/>
</dbReference>
<evidence type="ECO:0000313" key="3">
    <source>
        <dbReference type="Proteomes" id="UP000609064"/>
    </source>
</evidence>
<dbReference type="InterPro" id="IPR036188">
    <property type="entry name" value="FAD/NAD-bd_sf"/>
</dbReference>